<dbReference type="PROSITE" id="PS51257">
    <property type="entry name" value="PROKAR_LIPOPROTEIN"/>
    <property type="match status" value="1"/>
</dbReference>
<sequence length="372" mass="37468">MRCNDVLKSAVLTCFVFAACSQVRSQRLPKIISIDVSGAAATQAIFINPAGVITGLYTDWNGASHGFVRTVDGTITSFDAPGAGTGPGEGTEPWSINPTGDITGWYTDATGLTHGFLRTAHGSLTTFDAPGAAKPAGIPCTPPVICSNGTQGGAINAAGVITGQYLDAGGVFHGFVRSPDGTITTFDVPGAGTGFGQGTYVVFGDGISMSGAVVGGYQLPDGSFHDFVRSPDGAITTFDPFGSAFPQTAGINSRGVTMGLYVGATGSYHGFVHSPDGELTSFDVNGAGAAAGQGTEGLNINAAGDITGTYIDGNGAGHGFLRLKHGSISTFDAPGAGTSSGQGTTPTCNNPGNAIVGFYVDGNGVYHGFLRQ</sequence>
<evidence type="ECO:0008006" key="2">
    <source>
        <dbReference type="Google" id="ProtNLM"/>
    </source>
</evidence>
<proteinExistence type="predicted"/>
<gene>
    <name evidence="1" type="ORF">P8935_01610</name>
</gene>
<dbReference type="EMBL" id="CP121196">
    <property type="protein sequence ID" value="XBH18040.1"/>
    <property type="molecule type" value="Genomic_DNA"/>
</dbReference>
<accession>A0AAU7DK84</accession>
<organism evidence="1">
    <name type="scientific">Telmatobacter sp. DSM 110680</name>
    <dbReference type="NCBI Taxonomy" id="3036704"/>
    <lineage>
        <taxon>Bacteria</taxon>
        <taxon>Pseudomonadati</taxon>
        <taxon>Acidobacteriota</taxon>
        <taxon>Terriglobia</taxon>
        <taxon>Terriglobales</taxon>
        <taxon>Acidobacteriaceae</taxon>
        <taxon>Telmatobacter</taxon>
    </lineage>
</organism>
<evidence type="ECO:0000313" key="1">
    <source>
        <dbReference type="EMBL" id="XBH18040.1"/>
    </source>
</evidence>
<dbReference type="AlphaFoldDB" id="A0AAU7DK84"/>
<protein>
    <recommendedName>
        <fullName evidence="2">Extracellular repeat, HAF family</fullName>
    </recommendedName>
</protein>
<dbReference type="RefSeq" id="WP_348263266.1">
    <property type="nucleotide sequence ID" value="NZ_CP121196.1"/>
</dbReference>
<reference evidence="1" key="1">
    <citation type="submission" date="2023-03" db="EMBL/GenBank/DDBJ databases">
        <title>Edaphobacter sp.</title>
        <authorList>
            <person name="Huber K.J."/>
            <person name="Papendorf J."/>
            <person name="Pilke C."/>
            <person name="Bunk B."/>
            <person name="Sproeer C."/>
            <person name="Pester M."/>
        </authorList>
    </citation>
    <scope>NUCLEOTIDE SEQUENCE</scope>
    <source>
        <strain evidence="1">DSM 110680</strain>
    </source>
</reference>
<name>A0AAU7DK84_9BACT</name>